<proteinExistence type="predicted"/>
<dbReference type="WBParaSite" id="nRc.2.0.1.t41872-RA">
    <property type="protein sequence ID" value="nRc.2.0.1.t41872-RA"/>
    <property type="gene ID" value="nRc.2.0.1.g41872"/>
</dbReference>
<dbReference type="Proteomes" id="UP000887565">
    <property type="component" value="Unplaced"/>
</dbReference>
<dbReference type="AlphaFoldDB" id="A0A915KUR0"/>
<accession>A0A915KUR0</accession>
<organism evidence="1 2">
    <name type="scientific">Romanomermis culicivorax</name>
    <name type="common">Nematode worm</name>
    <dbReference type="NCBI Taxonomy" id="13658"/>
    <lineage>
        <taxon>Eukaryota</taxon>
        <taxon>Metazoa</taxon>
        <taxon>Ecdysozoa</taxon>
        <taxon>Nematoda</taxon>
        <taxon>Enoplea</taxon>
        <taxon>Dorylaimia</taxon>
        <taxon>Mermithida</taxon>
        <taxon>Mermithoidea</taxon>
        <taxon>Mermithidae</taxon>
        <taxon>Romanomermis</taxon>
    </lineage>
</organism>
<name>A0A915KUR0_ROMCU</name>
<evidence type="ECO:0000313" key="2">
    <source>
        <dbReference type="WBParaSite" id="nRc.2.0.1.t41872-RA"/>
    </source>
</evidence>
<reference evidence="2" key="1">
    <citation type="submission" date="2022-11" db="UniProtKB">
        <authorList>
            <consortium name="WormBaseParasite"/>
        </authorList>
    </citation>
    <scope>IDENTIFICATION</scope>
</reference>
<evidence type="ECO:0000313" key="1">
    <source>
        <dbReference type="Proteomes" id="UP000887565"/>
    </source>
</evidence>
<protein>
    <submittedName>
        <fullName evidence="2">Uncharacterized protein</fullName>
    </submittedName>
</protein>
<sequence length="109" mass="12702">MMGAASVKIRMRIDIYISPTSQSAEIFVRDSHRGNTSIQSRIILIWHYDNVEQYHPTRNPDGGLSTQHVNPFMKMKLFGQWNNMDKNIIYNAPKEYFELVMNVANIIKN</sequence>
<keyword evidence="1" id="KW-1185">Reference proteome</keyword>